<dbReference type="PANTHER" id="PTHR10996">
    <property type="entry name" value="2-HYDROXYACID DEHYDROGENASE-RELATED"/>
    <property type="match status" value="1"/>
</dbReference>
<evidence type="ECO:0000259" key="6">
    <source>
        <dbReference type="Pfam" id="PF02826"/>
    </source>
</evidence>
<feature type="domain" description="D-isomer specific 2-hydroxyacid dehydrogenase NAD-binding" evidence="6">
    <location>
        <begin position="116"/>
        <end position="288"/>
    </location>
</feature>
<dbReference type="CDD" id="cd12156">
    <property type="entry name" value="HPPR"/>
    <property type="match status" value="1"/>
</dbReference>
<comment type="similarity">
    <text evidence="4">Belongs to the D-isomer specific 2-hydroxyacid dehydrogenase family.</text>
</comment>
<keyword evidence="3" id="KW-0520">NAD</keyword>
<dbReference type="Proteomes" id="UP000245629">
    <property type="component" value="Plasmid unnamed1"/>
</dbReference>
<organism evidence="7 8">
    <name type="scientific">Azospirillum thermophilum</name>
    <dbReference type="NCBI Taxonomy" id="2202148"/>
    <lineage>
        <taxon>Bacteria</taxon>
        <taxon>Pseudomonadati</taxon>
        <taxon>Pseudomonadota</taxon>
        <taxon>Alphaproteobacteria</taxon>
        <taxon>Rhodospirillales</taxon>
        <taxon>Azospirillaceae</taxon>
        <taxon>Azospirillum</taxon>
    </lineage>
</organism>
<proteinExistence type="inferred from homology"/>
<dbReference type="PANTHER" id="PTHR10996:SF178">
    <property type="entry name" value="2-HYDROXYACID DEHYDROGENASE YGL185C-RELATED"/>
    <property type="match status" value="1"/>
</dbReference>
<gene>
    <name evidence="7" type="ORF">DEW08_21890</name>
</gene>
<geneLocation type="plasmid" evidence="7 8">
    <name>unnamed1</name>
</geneLocation>
<evidence type="ECO:0000313" key="7">
    <source>
        <dbReference type="EMBL" id="AWK88741.1"/>
    </source>
</evidence>
<keyword evidence="1" id="KW-0521">NADP</keyword>
<dbReference type="Gene3D" id="3.40.50.720">
    <property type="entry name" value="NAD(P)-binding Rossmann-like Domain"/>
    <property type="match status" value="2"/>
</dbReference>
<dbReference type="InterPro" id="IPR006139">
    <property type="entry name" value="D-isomer_2_OHA_DH_cat_dom"/>
</dbReference>
<dbReference type="FunFam" id="3.40.50.720:FF:000213">
    <property type="entry name" value="Putative 2-hydroxyacid dehydrogenase"/>
    <property type="match status" value="1"/>
</dbReference>
<dbReference type="GO" id="GO:0030267">
    <property type="term" value="F:glyoxylate reductase (NADPH) activity"/>
    <property type="evidence" value="ECO:0007669"/>
    <property type="project" value="TreeGrafter"/>
</dbReference>
<dbReference type="Pfam" id="PF02826">
    <property type="entry name" value="2-Hacid_dh_C"/>
    <property type="match status" value="1"/>
</dbReference>
<protein>
    <submittedName>
        <fullName evidence="7">2-hydroxyacid dehydrogenase</fullName>
    </submittedName>
</protein>
<dbReference type="Pfam" id="PF00389">
    <property type="entry name" value="2-Hacid_dh"/>
    <property type="match status" value="1"/>
</dbReference>
<evidence type="ECO:0000313" key="8">
    <source>
        <dbReference type="Proteomes" id="UP000245629"/>
    </source>
</evidence>
<accession>A0A2S2CW84</accession>
<dbReference type="GO" id="GO:0051287">
    <property type="term" value="F:NAD binding"/>
    <property type="evidence" value="ECO:0007669"/>
    <property type="project" value="InterPro"/>
</dbReference>
<name>A0A2S2CW84_9PROT</name>
<evidence type="ECO:0000259" key="5">
    <source>
        <dbReference type="Pfam" id="PF00389"/>
    </source>
</evidence>
<feature type="domain" description="D-isomer specific 2-hydroxyacid dehydrogenase catalytic" evidence="5">
    <location>
        <begin position="27"/>
        <end position="319"/>
    </location>
</feature>
<sequence length="331" mass="35314">MSGQGPAGGRVEILQTSPMAMPSPEAFEAAFTVHRLWEAADPQALLAEVGPRIRGLAAGGHVPIDGALMDRLPALELVANFGVGYDKVDVAAAAARGVVVTNTPDVLTEEVADLALGLLLATVRRLPQADRFLREGRWLKGAFPLSTSLRGRTIGILGLGRIGKAVARRCEAFGLEVAYHGRHRQEDVAYRYFGSLVEMARDVDVLIVVTPATAQTERLVNAEVLGALGPDGILINVARGSVVDERAVIDALREKRILAAGLDVFEDEPRVPEELIALDNTVLLPHIGSASVHTRQAMGQLVVDNLRSWFAGQGPLTPVPETPVPPKAPVR</sequence>
<evidence type="ECO:0000256" key="1">
    <source>
        <dbReference type="ARBA" id="ARBA00022857"/>
    </source>
</evidence>
<dbReference type="InterPro" id="IPR036291">
    <property type="entry name" value="NAD(P)-bd_dom_sf"/>
</dbReference>
<dbReference type="InterPro" id="IPR050223">
    <property type="entry name" value="D-isomer_2-hydroxyacid_DH"/>
</dbReference>
<dbReference type="EMBL" id="CP029356">
    <property type="protein sequence ID" value="AWK88741.1"/>
    <property type="molecule type" value="Genomic_DNA"/>
</dbReference>
<reference evidence="8" key="1">
    <citation type="submission" date="2018-05" db="EMBL/GenBank/DDBJ databases">
        <title>Azospirillum thermophila sp. nov., a novel isolated from hot spring.</title>
        <authorList>
            <person name="Zhao Z."/>
        </authorList>
    </citation>
    <scope>NUCLEOTIDE SEQUENCE [LARGE SCALE GENOMIC DNA]</scope>
    <source>
        <strain evidence="8">CFH 70021</strain>
        <plasmid evidence="8">unnamed1</plasmid>
    </source>
</reference>
<dbReference type="SUPFAM" id="SSF52283">
    <property type="entry name" value="Formate/glycerate dehydrogenase catalytic domain-like"/>
    <property type="match status" value="1"/>
</dbReference>
<dbReference type="GO" id="GO:0005829">
    <property type="term" value="C:cytosol"/>
    <property type="evidence" value="ECO:0007669"/>
    <property type="project" value="TreeGrafter"/>
</dbReference>
<keyword evidence="7" id="KW-0614">Plasmid</keyword>
<evidence type="ECO:0000256" key="4">
    <source>
        <dbReference type="RuleBase" id="RU003719"/>
    </source>
</evidence>
<evidence type="ECO:0000256" key="3">
    <source>
        <dbReference type="ARBA" id="ARBA00023027"/>
    </source>
</evidence>
<keyword evidence="2 4" id="KW-0560">Oxidoreductase</keyword>
<dbReference type="AlphaFoldDB" id="A0A2S2CW84"/>
<dbReference type="RefSeq" id="WP_109331341.1">
    <property type="nucleotide sequence ID" value="NZ_CP029356.1"/>
</dbReference>
<dbReference type="GO" id="GO:0016618">
    <property type="term" value="F:hydroxypyruvate reductase [NAD(P)H] activity"/>
    <property type="evidence" value="ECO:0007669"/>
    <property type="project" value="TreeGrafter"/>
</dbReference>
<dbReference type="InterPro" id="IPR006140">
    <property type="entry name" value="D-isomer_DH_NAD-bd"/>
</dbReference>
<dbReference type="KEGG" id="azz:DEW08_21890"/>
<keyword evidence="8" id="KW-1185">Reference proteome</keyword>
<dbReference type="OrthoDB" id="9793626at2"/>
<evidence type="ECO:0000256" key="2">
    <source>
        <dbReference type="ARBA" id="ARBA00023002"/>
    </source>
</evidence>
<dbReference type="SUPFAM" id="SSF51735">
    <property type="entry name" value="NAD(P)-binding Rossmann-fold domains"/>
    <property type="match status" value="1"/>
</dbReference>